<dbReference type="RefSeq" id="WP_039646692.1">
    <property type="nucleotide sequence ID" value="NZ_JXBL01000001.1"/>
</dbReference>
<dbReference type="Pfam" id="PF01475">
    <property type="entry name" value="FUR"/>
    <property type="match status" value="1"/>
</dbReference>
<name>A0A0C1QR87_9BACT</name>
<protein>
    <submittedName>
        <fullName evidence="9">Fur family transcriptional regulator</fullName>
    </submittedName>
</protein>
<accession>A0A0C1QR87</accession>
<dbReference type="GO" id="GO:0000976">
    <property type="term" value="F:transcription cis-regulatory region binding"/>
    <property type="evidence" value="ECO:0007669"/>
    <property type="project" value="TreeGrafter"/>
</dbReference>
<evidence type="ECO:0000256" key="7">
    <source>
        <dbReference type="PIRSR" id="PIRSR602481-1"/>
    </source>
</evidence>
<keyword evidence="4" id="KW-0805">Transcription regulation</keyword>
<organism evidence="9 10">
    <name type="scientific">Geobacter soli</name>
    <dbReference type="NCBI Taxonomy" id="1510391"/>
    <lineage>
        <taxon>Bacteria</taxon>
        <taxon>Pseudomonadati</taxon>
        <taxon>Thermodesulfobacteriota</taxon>
        <taxon>Desulfuromonadia</taxon>
        <taxon>Geobacterales</taxon>
        <taxon>Geobacteraceae</taxon>
        <taxon>Geobacter</taxon>
    </lineage>
</organism>
<dbReference type="AlphaFoldDB" id="A0A0C1QR87"/>
<keyword evidence="3 7" id="KW-0862">Zinc</keyword>
<evidence type="ECO:0000313" key="10">
    <source>
        <dbReference type="Proteomes" id="UP000031433"/>
    </source>
</evidence>
<proteinExistence type="inferred from homology"/>
<evidence type="ECO:0000256" key="1">
    <source>
        <dbReference type="ARBA" id="ARBA00007957"/>
    </source>
</evidence>
<dbReference type="Proteomes" id="UP000031433">
    <property type="component" value="Unassembled WGS sequence"/>
</dbReference>
<keyword evidence="8" id="KW-0408">Iron</keyword>
<evidence type="ECO:0000313" key="9">
    <source>
        <dbReference type="EMBL" id="KIE43327.1"/>
    </source>
</evidence>
<sequence>MKHFDDLLRTLNLRITPKRRAVLDILAGEGGYASPEEIWRKLKLRFGRVGLPTVYRNLEELAAGGVITTIIHPNRQLYYYYCDRREHHHHFVCLSCRRVEDVDVCVLPDLEKLVAGRVVSHIFQANGYCRECLARQQEG</sequence>
<keyword evidence="10" id="KW-1185">Reference proteome</keyword>
<dbReference type="InterPro" id="IPR036390">
    <property type="entry name" value="WH_DNA-bd_sf"/>
</dbReference>
<feature type="binding site" evidence="7">
    <location>
        <position position="129"/>
    </location>
    <ligand>
        <name>Zn(2+)</name>
        <dbReference type="ChEBI" id="CHEBI:29105"/>
    </ligand>
</feature>
<gene>
    <name evidence="9" type="ORF">SE37_12145</name>
</gene>
<dbReference type="InterPro" id="IPR036388">
    <property type="entry name" value="WH-like_DNA-bd_sf"/>
</dbReference>
<keyword evidence="2" id="KW-0678">Repressor</keyword>
<comment type="cofactor">
    <cofactor evidence="7">
        <name>Zn(2+)</name>
        <dbReference type="ChEBI" id="CHEBI:29105"/>
    </cofactor>
    <text evidence="7">Binds 1 zinc ion per subunit.</text>
</comment>
<feature type="binding site" evidence="7">
    <location>
        <position position="132"/>
    </location>
    <ligand>
        <name>Zn(2+)</name>
        <dbReference type="ChEBI" id="CHEBI:29105"/>
    </ligand>
</feature>
<keyword evidence="6" id="KW-0804">Transcription</keyword>
<reference evidence="9 10" key="1">
    <citation type="submission" date="2015-01" db="EMBL/GenBank/DDBJ databases">
        <title>Genome sequence of the anaerobic bacterium Geobacter soli GSS01, a dissimilatory Fe(III) reducer from soil.</title>
        <authorList>
            <person name="Yang G."/>
            <person name="Zhou S."/>
        </authorList>
    </citation>
    <scope>NUCLEOTIDE SEQUENCE [LARGE SCALE GENOMIC DNA]</scope>
    <source>
        <strain evidence="9 10">GSS01</strain>
    </source>
</reference>
<evidence type="ECO:0000256" key="4">
    <source>
        <dbReference type="ARBA" id="ARBA00023015"/>
    </source>
</evidence>
<dbReference type="GO" id="GO:0003700">
    <property type="term" value="F:DNA-binding transcription factor activity"/>
    <property type="evidence" value="ECO:0007669"/>
    <property type="project" value="InterPro"/>
</dbReference>
<dbReference type="Gene3D" id="3.30.1490.190">
    <property type="match status" value="1"/>
</dbReference>
<dbReference type="Gene3D" id="1.10.10.10">
    <property type="entry name" value="Winged helix-like DNA-binding domain superfamily/Winged helix DNA-binding domain"/>
    <property type="match status" value="1"/>
</dbReference>
<dbReference type="EMBL" id="JXBL01000001">
    <property type="protein sequence ID" value="KIE43327.1"/>
    <property type="molecule type" value="Genomic_DNA"/>
</dbReference>
<comment type="similarity">
    <text evidence="1">Belongs to the Fur family.</text>
</comment>
<keyword evidence="7" id="KW-0479">Metal-binding</keyword>
<comment type="cofactor">
    <cofactor evidence="8">
        <name>Mn(2+)</name>
        <dbReference type="ChEBI" id="CHEBI:29035"/>
    </cofactor>
    <cofactor evidence="8">
        <name>Fe(2+)</name>
        <dbReference type="ChEBI" id="CHEBI:29033"/>
    </cofactor>
    <text evidence="8">Binds 1 Mn(2+) or Fe(2+) ion per subunit.</text>
</comment>
<dbReference type="GO" id="GO:0045892">
    <property type="term" value="P:negative regulation of DNA-templated transcription"/>
    <property type="evidence" value="ECO:0007669"/>
    <property type="project" value="TreeGrafter"/>
</dbReference>
<evidence type="ECO:0000256" key="5">
    <source>
        <dbReference type="ARBA" id="ARBA00023125"/>
    </source>
</evidence>
<dbReference type="GO" id="GO:1900376">
    <property type="term" value="P:regulation of secondary metabolite biosynthetic process"/>
    <property type="evidence" value="ECO:0007669"/>
    <property type="project" value="TreeGrafter"/>
</dbReference>
<keyword evidence="5" id="KW-0238">DNA-binding</keyword>
<evidence type="ECO:0000256" key="8">
    <source>
        <dbReference type="PIRSR" id="PIRSR602481-2"/>
    </source>
</evidence>
<evidence type="ECO:0000256" key="3">
    <source>
        <dbReference type="ARBA" id="ARBA00022833"/>
    </source>
</evidence>
<dbReference type="SUPFAM" id="SSF46785">
    <property type="entry name" value="Winged helix' DNA-binding domain"/>
    <property type="match status" value="1"/>
</dbReference>
<dbReference type="CDD" id="cd07153">
    <property type="entry name" value="Fur_like"/>
    <property type="match status" value="1"/>
</dbReference>
<feature type="binding site" evidence="8">
    <location>
        <position position="87"/>
    </location>
    <ligand>
        <name>Fe cation</name>
        <dbReference type="ChEBI" id="CHEBI:24875"/>
    </ligand>
</feature>
<evidence type="ECO:0000256" key="6">
    <source>
        <dbReference type="ARBA" id="ARBA00023163"/>
    </source>
</evidence>
<feature type="binding site" evidence="7">
    <location>
        <position position="93"/>
    </location>
    <ligand>
        <name>Zn(2+)</name>
        <dbReference type="ChEBI" id="CHEBI:29105"/>
    </ligand>
</feature>
<feature type="binding site" evidence="7">
    <location>
        <position position="96"/>
    </location>
    <ligand>
        <name>Zn(2+)</name>
        <dbReference type="ChEBI" id="CHEBI:29105"/>
    </ligand>
</feature>
<dbReference type="InterPro" id="IPR002481">
    <property type="entry name" value="FUR"/>
</dbReference>
<evidence type="ECO:0000256" key="2">
    <source>
        <dbReference type="ARBA" id="ARBA00022491"/>
    </source>
</evidence>
<dbReference type="GO" id="GO:0008270">
    <property type="term" value="F:zinc ion binding"/>
    <property type="evidence" value="ECO:0007669"/>
    <property type="project" value="TreeGrafter"/>
</dbReference>
<feature type="binding site" evidence="8">
    <location>
        <position position="121"/>
    </location>
    <ligand>
        <name>Fe cation</name>
        <dbReference type="ChEBI" id="CHEBI:24875"/>
    </ligand>
</feature>
<dbReference type="PANTHER" id="PTHR33202:SF7">
    <property type="entry name" value="FERRIC UPTAKE REGULATION PROTEIN"/>
    <property type="match status" value="1"/>
</dbReference>
<comment type="caution">
    <text evidence="9">The sequence shown here is derived from an EMBL/GenBank/DDBJ whole genome shotgun (WGS) entry which is preliminary data.</text>
</comment>
<dbReference type="PANTHER" id="PTHR33202">
    <property type="entry name" value="ZINC UPTAKE REGULATION PROTEIN"/>
    <property type="match status" value="1"/>
</dbReference>
<dbReference type="InterPro" id="IPR043135">
    <property type="entry name" value="Fur_C"/>
</dbReference>